<evidence type="ECO:0000313" key="3">
    <source>
        <dbReference type="Proteomes" id="UP000077701"/>
    </source>
</evidence>
<organism evidence="2 3">
    <name type="scientific">Planomonospora sphaerica</name>
    <dbReference type="NCBI Taxonomy" id="161355"/>
    <lineage>
        <taxon>Bacteria</taxon>
        <taxon>Bacillati</taxon>
        <taxon>Actinomycetota</taxon>
        <taxon>Actinomycetes</taxon>
        <taxon>Streptosporangiales</taxon>
        <taxon>Streptosporangiaceae</taxon>
        <taxon>Planomonospora</taxon>
    </lineage>
</organism>
<dbReference type="Proteomes" id="UP000077701">
    <property type="component" value="Unassembled WGS sequence"/>
</dbReference>
<feature type="chain" id="PRO_5007824891" description="Secreted protein" evidence="1">
    <location>
        <begin position="25"/>
        <end position="115"/>
    </location>
</feature>
<reference evidence="3" key="2">
    <citation type="submission" date="2016-04" db="EMBL/GenBank/DDBJ databases">
        <title>Planomonospora sphaerica JCM9374 whole genome shotgun sequence.</title>
        <authorList>
            <person name="Suzuki T."/>
            <person name="Dohra H."/>
            <person name="Kodani S."/>
        </authorList>
    </citation>
    <scope>NUCLEOTIDE SEQUENCE [LARGE SCALE GENOMIC DNA]</scope>
    <source>
        <strain evidence="3">JCM 9374</strain>
    </source>
</reference>
<feature type="signal peptide" evidence="1">
    <location>
        <begin position="1"/>
        <end position="24"/>
    </location>
</feature>
<comment type="caution">
    <text evidence="2">The sequence shown here is derived from an EMBL/GenBank/DDBJ whole genome shotgun (WGS) entry which is preliminary data.</text>
</comment>
<gene>
    <name evidence="2" type="ORF">PS9374_01470</name>
</gene>
<proteinExistence type="predicted"/>
<dbReference type="EMBL" id="BDCX01000003">
    <property type="protein sequence ID" value="GAT65826.1"/>
    <property type="molecule type" value="Genomic_DNA"/>
</dbReference>
<dbReference type="AlphaFoldDB" id="A0A161LMF9"/>
<evidence type="ECO:0000256" key="1">
    <source>
        <dbReference type="SAM" id="SignalP"/>
    </source>
</evidence>
<reference evidence="2 3" key="1">
    <citation type="journal article" date="2016" name="Genome Announc.">
        <title>Draft Genome Sequence of Planomonospora sphaerica JCM9374, a Rare Actinomycete.</title>
        <authorList>
            <person name="Dohra H."/>
            <person name="Suzuki T."/>
            <person name="Inoue Y."/>
            <person name="Kodani S."/>
        </authorList>
    </citation>
    <scope>NUCLEOTIDE SEQUENCE [LARGE SCALE GENOMIC DNA]</scope>
    <source>
        <strain evidence="2 3">JCM 9374</strain>
    </source>
</reference>
<evidence type="ECO:0008006" key="4">
    <source>
        <dbReference type="Google" id="ProtNLM"/>
    </source>
</evidence>
<keyword evidence="1" id="KW-0732">Signal</keyword>
<evidence type="ECO:0000313" key="2">
    <source>
        <dbReference type="EMBL" id="GAT65826.1"/>
    </source>
</evidence>
<accession>A0A161LMF9</accession>
<dbReference type="OrthoDB" id="3539734at2"/>
<dbReference type="RefSeq" id="WP_153054125.1">
    <property type="nucleotide sequence ID" value="NZ_BDCX01000003.1"/>
</dbReference>
<sequence length="115" mass="12108">MQYRKLVPAVAALAVLCAPSVASAGTAGASADVHRKSAACASPSGKKINVSWGDGNVTTTVYYNNHCNQKRAVKLQFVRENGTIFHKCFTVGAKSKGSKKIDHSMPNKVTLPGSC</sequence>
<name>A0A161LMF9_9ACTN</name>
<protein>
    <recommendedName>
        <fullName evidence="4">Secreted protein</fullName>
    </recommendedName>
</protein>
<keyword evidence="3" id="KW-1185">Reference proteome</keyword>